<protein>
    <submittedName>
        <fullName evidence="1">Uncharacterized protein</fullName>
    </submittedName>
</protein>
<organism evidence="1 2">
    <name type="scientific">Bacillus thuringiensis T01-328</name>
    <dbReference type="NCBI Taxonomy" id="1324966"/>
    <lineage>
        <taxon>Bacteria</taxon>
        <taxon>Bacillati</taxon>
        <taxon>Bacillota</taxon>
        <taxon>Bacilli</taxon>
        <taxon>Bacillales</taxon>
        <taxon>Bacillaceae</taxon>
        <taxon>Bacillus</taxon>
        <taxon>Bacillus cereus group</taxon>
    </lineage>
</organism>
<gene>
    <name evidence="1" type="ORF">BTCBT_003004</name>
</gene>
<dbReference type="RefSeq" id="WP_000192253.1">
    <property type="nucleotide sequence ID" value="NZ_ARXZ02000004.1"/>
</dbReference>
<dbReference type="Proteomes" id="UP000013487">
    <property type="component" value="Unassembled WGS sequence"/>
</dbReference>
<comment type="caution">
    <text evidence="1">The sequence shown here is derived from an EMBL/GenBank/DDBJ whole genome shotgun (WGS) entry which is preliminary data.</text>
</comment>
<evidence type="ECO:0000313" key="1">
    <source>
        <dbReference type="EMBL" id="ERI01416.1"/>
    </source>
</evidence>
<proteinExistence type="predicted"/>
<sequence>MTQKITVTLENKSKHIYDYHYLVTVIHYLESENIELVFQSENDSEVDGHSEREVCIQSDLLQRMLFLAKTTNNKVSVTVKSDSFNTPYPTEPLHISYNKEEDFFELGMGNSSEELVFEADILLGVVNSLLF</sequence>
<accession>A0AAN4KQY5</accession>
<dbReference type="EMBL" id="ARXZ02000004">
    <property type="protein sequence ID" value="ERI01416.1"/>
    <property type="molecule type" value="Genomic_DNA"/>
</dbReference>
<dbReference type="AlphaFoldDB" id="A0AAN4KQY5"/>
<name>A0AAN4KQY5_BACTU</name>
<evidence type="ECO:0000313" key="2">
    <source>
        <dbReference type="Proteomes" id="UP000013487"/>
    </source>
</evidence>
<reference evidence="1 2" key="1">
    <citation type="journal article" date="2013" name="Genome Announc.">
        <title>Draft Genome Sequence of Bacillus thuringiensis var. thuringiensis Strain T01-328, a Brazilian Isolate That Produces a Soluble Pesticide Protein, Cry1Ia.</title>
        <authorList>
            <person name="Varani A.M."/>
            <person name="Lemos M.V."/>
            <person name="Fernandes C.C."/>
            <person name="Lemos E.G."/>
            <person name="Alves E.C."/>
            <person name="Desiderio J.A."/>
        </authorList>
    </citation>
    <scope>NUCLEOTIDE SEQUENCE [LARGE SCALE GENOMIC DNA]</scope>
    <source>
        <strain evidence="1 2">T01-328</strain>
    </source>
</reference>